<evidence type="ECO:0000313" key="6">
    <source>
        <dbReference type="EMBL" id="MDC0744803.1"/>
    </source>
</evidence>
<name>A0ABT5ESK7_9BACT</name>
<accession>A0ABT5ESK7</accession>
<dbReference type="InterPro" id="IPR024079">
    <property type="entry name" value="MetalloPept_cat_dom_sf"/>
</dbReference>
<dbReference type="Pfam" id="PF00413">
    <property type="entry name" value="Peptidase_M10"/>
    <property type="match status" value="1"/>
</dbReference>
<protein>
    <submittedName>
        <fullName evidence="6">Matrixin family metalloprotease</fullName>
        <ecNumber evidence="6">3.4.24.-</ecNumber>
    </submittedName>
</protein>
<evidence type="ECO:0000256" key="1">
    <source>
        <dbReference type="ARBA" id="ARBA00022670"/>
    </source>
</evidence>
<sequence length="264" mass="29098">MGIIDPVLERKVEELKQRLPTVDIDGQTFYVAEGDLLFEEARLPEYLPNAANVQSPNQPAGGQGLLGVAVNGRSVRWPSGLLLSYRVLASTFNGDEAYALVRDNMAAAARDWEKTCGVEFQHAAALDTTDRRDVDVVFTVRAFDSGGRFIAAAFFPNTPAERRTLLVDPSYFSANLGFDRVGILRHELGHVLGFRHEHIRSGAPPVCPQESLANTIDLTKYDPQSVMHYYCGRVGSREMAITPLDKEGAQRVYGPPVARPRRAA</sequence>
<proteinExistence type="predicted"/>
<dbReference type="Gene3D" id="3.40.390.10">
    <property type="entry name" value="Collagenase (Catalytic Domain)"/>
    <property type="match status" value="1"/>
</dbReference>
<dbReference type="RefSeq" id="WP_271921716.1">
    <property type="nucleotide sequence ID" value="NZ_JAQNDO010000001.1"/>
</dbReference>
<feature type="domain" description="Peptidase metallopeptidase" evidence="5">
    <location>
        <begin position="73"/>
        <end position="232"/>
    </location>
</feature>
<evidence type="ECO:0000313" key="7">
    <source>
        <dbReference type="Proteomes" id="UP001221411"/>
    </source>
</evidence>
<dbReference type="Proteomes" id="UP001221411">
    <property type="component" value="Unassembled WGS sequence"/>
</dbReference>
<evidence type="ECO:0000259" key="5">
    <source>
        <dbReference type="SMART" id="SM00235"/>
    </source>
</evidence>
<keyword evidence="4" id="KW-0862">Zinc</keyword>
<keyword evidence="7" id="KW-1185">Reference proteome</keyword>
<keyword evidence="1" id="KW-0645">Protease</keyword>
<dbReference type="SUPFAM" id="SSF55486">
    <property type="entry name" value="Metalloproteases ('zincins'), catalytic domain"/>
    <property type="match status" value="1"/>
</dbReference>
<organism evidence="6 7">
    <name type="scientific">Polyangium mundeleinium</name>
    <dbReference type="NCBI Taxonomy" id="2995306"/>
    <lineage>
        <taxon>Bacteria</taxon>
        <taxon>Pseudomonadati</taxon>
        <taxon>Myxococcota</taxon>
        <taxon>Polyangia</taxon>
        <taxon>Polyangiales</taxon>
        <taxon>Polyangiaceae</taxon>
        <taxon>Polyangium</taxon>
    </lineage>
</organism>
<dbReference type="SMART" id="SM00235">
    <property type="entry name" value="ZnMc"/>
    <property type="match status" value="1"/>
</dbReference>
<keyword evidence="3 6" id="KW-0378">Hydrolase</keyword>
<evidence type="ECO:0000256" key="2">
    <source>
        <dbReference type="ARBA" id="ARBA00022723"/>
    </source>
</evidence>
<dbReference type="GO" id="GO:0008237">
    <property type="term" value="F:metallopeptidase activity"/>
    <property type="evidence" value="ECO:0007669"/>
    <property type="project" value="UniProtKB-KW"/>
</dbReference>
<comment type="caution">
    <text evidence="6">The sequence shown here is derived from an EMBL/GenBank/DDBJ whole genome shotgun (WGS) entry which is preliminary data.</text>
</comment>
<dbReference type="EMBL" id="JAQNDO010000001">
    <property type="protein sequence ID" value="MDC0744803.1"/>
    <property type="molecule type" value="Genomic_DNA"/>
</dbReference>
<reference evidence="6 7" key="1">
    <citation type="submission" date="2022-11" db="EMBL/GenBank/DDBJ databases">
        <title>Minimal conservation of predation-associated metabolite biosynthetic gene clusters underscores biosynthetic potential of Myxococcota including descriptions for ten novel species: Archangium lansinium sp. nov., Myxococcus landrumus sp. nov., Nannocystis bai.</title>
        <authorList>
            <person name="Ahearne A."/>
            <person name="Stevens C."/>
            <person name="Dowd S."/>
        </authorList>
    </citation>
    <scope>NUCLEOTIDE SEQUENCE [LARGE SCALE GENOMIC DNA]</scope>
    <source>
        <strain evidence="6 7">RJM3</strain>
    </source>
</reference>
<keyword evidence="6" id="KW-0482">Metalloprotease</keyword>
<evidence type="ECO:0000256" key="3">
    <source>
        <dbReference type="ARBA" id="ARBA00022801"/>
    </source>
</evidence>
<dbReference type="EC" id="3.4.24.-" evidence="6"/>
<keyword evidence="2" id="KW-0479">Metal-binding</keyword>
<gene>
    <name evidence="6" type="ORF">POL67_25955</name>
</gene>
<evidence type="ECO:0000256" key="4">
    <source>
        <dbReference type="ARBA" id="ARBA00022833"/>
    </source>
</evidence>
<dbReference type="InterPro" id="IPR001818">
    <property type="entry name" value="Pept_M10_metallopeptidase"/>
</dbReference>
<dbReference type="InterPro" id="IPR006026">
    <property type="entry name" value="Peptidase_Metallo"/>
</dbReference>